<evidence type="ECO:0000313" key="2">
    <source>
        <dbReference type="Proteomes" id="UP001159364"/>
    </source>
</evidence>
<dbReference type="Proteomes" id="UP001159364">
    <property type="component" value="Linkage Group LG01"/>
</dbReference>
<dbReference type="GO" id="GO:0005759">
    <property type="term" value="C:mitochondrial matrix"/>
    <property type="evidence" value="ECO:0007669"/>
    <property type="project" value="InterPro"/>
</dbReference>
<evidence type="ECO:0000313" key="1">
    <source>
        <dbReference type="EMBL" id="KAJ8774282.1"/>
    </source>
</evidence>
<proteinExistence type="predicted"/>
<keyword evidence="2" id="KW-1185">Reference proteome</keyword>
<dbReference type="InterPro" id="IPR036561">
    <property type="entry name" value="MAM33_sf"/>
</dbReference>
<comment type="caution">
    <text evidence="1">The sequence shown here is derived from an EMBL/GenBank/DDBJ whole genome shotgun (WGS) entry which is preliminary data.</text>
</comment>
<sequence>MALNTILRRSVSTFGPLANQLIQGGCRNYVPAIFAALNYSGLSYKPGYVAPVIRYYSTATETKKPSSTETLLQVIESEIKVAQESDDHDKVEEIPTSFPFKVEDHAGQQTVTLTREYDGESIKVEVHMPDIVSGEDNDIRYDEDDIEKPTQSHLPLLVTVSKKSGISLEFGCIAYADEIVIDSLSVKKTETSEEDIPYEGPNWNDLDENLRKGFHKYLEIRGIKPSTTNFLHEYMINKDSREYVGWLKDLKKFIEE</sequence>
<dbReference type="AlphaFoldDB" id="A0AAV8U4P5"/>
<dbReference type="EMBL" id="JAIWQS010000001">
    <property type="protein sequence ID" value="KAJ8774282.1"/>
    <property type="molecule type" value="Genomic_DNA"/>
</dbReference>
<dbReference type="InterPro" id="IPR003428">
    <property type="entry name" value="MAM33"/>
</dbReference>
<dbReference type="PANTHER" id="PTHR10826:SF41">
    <property type="entry name" value="MITOCHONDRIAL GLYCOPROTEIN FAMILY PROTEIN"/>
    <property type="match status" value="1"/>
</dbReference>
<reference evidence="1 2" key="1">
    <citation type="submission" date="2021-09" db="EMBL/GenBank/DDBJ databases">
        <title>Genomic insights and catalytic innovation underlie evolution of tropane alkaloids biosynthesis.</title>
        <authorList>
            <person name="Wang Y.-J."/>
            <person name="Tian T."/>
            <person name="Huang J.-P."/>
            <person name="Huang S.-X."/>
        </authorList>
    </citation>
    <scope>NUCLEOTIDE SEQUENCE [LARGE SCALE GENOMIC DNA]</scope>
    <source>
        <strain evidence="1">KIB-2018</strain>
        <tissue evidence="1">Leaf</tissue>
    </source>
</reference>
<accession>A0AAV8U4P5</accession>
<evidence type="ECO:0008006" key="3">
    <source>
        <dbReference type="Google" id="ProtNLM"/>
    </source>
</evidence>
<dbReference type="SUPFAM" id="SSF54529">
    <property type="entry name" value="Mitochondrial glycoprotein MAM33-like"/>
    <property type="match status" value="1"/>
</dbReference>
<protein>
    <recommendedName>
        <fullName evidence="3">Mitochondrial glycoprotein</fullName>
    </recommendedName>
</protein>
<dbReference type="FunFam" id="3.10.280.10:FF:000002">
    <property type="entry name" value="Mitochondrial glycoprotein family protein"/>
    <property type="match status" value="1"/>
</dbReference>
<organism evidence="1 2">
    <name type="scientific">Erythroxylum novogranatense</name>
    <dbReference type="NCBI Taxonomy" id="1862640"/>
    <lineage>
        <taxon>Eukaryota</taxon>
        <taxon>Viridiplantae</taxon>
        <taxon>Streptophyta</taxon>
        <taxon>Embryophyta</taxon>
        <taxon>Tracheophyta</taxon>
        <taxon>Spermatophyta</taxon>
        <taxon>Magnoliopsida</taxon>
        <taxon>eudicotyledons</taxon>
        <taxon>Gunneridae</taxon>
        <taxon>Pentapetalae</taxon>
        <taxon>rosids</taxon>
        <taxon>fabids</taxon>
        <taxon>Malpighiales</taxon>
        <taxon>Erythroxylaceae</taxon>
        <taxon>Erythroxylum</taxon>
    </lineage>
</organism>
<gene>
    <name evidence="1" type="ORF">K2173_009713</name>
</gene>
<name>A0AAV8U4P5_9ROSI</name>
<dbReference type="PANTHER" id="PTHR10826">
    <property type="entry name" value="COMPLEMENT COMPONENT 1"/>
    <property type="match status" value="1"/>
</dbReference>
<dbReference type="Pfam" id="PF02330">
    <property type="entry name" value="MAM33"/>
    <property type="match status" value="1"/>
</dbReference>
<dbReference type="Gene3D" id="3.10.280.10">
    <property type="entry name" value="Mitochondrial glycoprotein"/>
    <property type="match status" value="1"/>
</dbReference>